<feature type="transmembrane region" description="Helical" evidence="6">
    <location>
        <begin position="175"/>
        <end position="196"/>
    </location>
</feature>
<feature type="transmembrane region" description="Helical" evidence="6">
    <location>
        <begin position="320"/>
        <end position="344"/>
    </location>
</feature>
<feature type="compositionally biased region" description="Basic and acidic residues" evidence="5">
    <location>
        <begin position="1"/>
        <end position="18"/>
    </location>
</feature>
<dbReference type="PANTHER" id="PTHR23502">
    <property type="entry name" value="MAJOR FACILITATOR SUPERFAMILY"/>
    <property type="match status" value="1"/>
</dbReference>
<feature type="transmembrane region" description="Helical" evidence="6">
    <location>
        <begin position="365"/>
        <end position="385"/>
    </location>
</feature>
<name>A0A1L7WI07_9HELO</name>
<evidence type="ECO:0000256" key="2">
    <source>
        <dbReference type="ARBA" id="ARBA00022692"/>
    </source>
</evidence>
<feature type="region of interest" description="Disordered" evidence="5">
    <location>
        <begin position="1"/>
        <end position="24"/>
    </location>
</feature>
<accession>A0A1L7WI07</accession>
<feature type="transmembrane region" description="Helical" evidence="6">
    <location>
        <begin position="116"/>
        <end position="133"/>
    </location>
</feature>
<keyword evidence="3 6" id="KW-1133">Transmembrane helix</keyword>
<gene>
    <name evidence="8" type="ORF">PAC_02283</name>
</gene>
<comment type="subcellular location">
    <subcellularLocation>
        <location evidence="1">Membrane</location>
        <topology evidence="1">Multi-pass membrane protein</topology>
    </subcellularLocation>
</comment>
<organism evidence="8 9">
    <name type="scientific">Phialocephala subalpina</name>
    <dbReference type="NCBI Taxonomy" id="576137"/>
    <lineage>
        <taxon>Eukaryota</taxon>
        <taxon>Fungi</taxon>
        <taxon>Dikarya</taxon>
        <taxon>Ascomycota</taxon>
        <taxon>Pezizomycotina</taxon>
        <taxon>Leotiomycetes</taxon>
        <taxon>Helotiales</taxon>
        <taxon>Mollisiaceae</taxon>
        <taxon>Phialocephala</taxon>
        <taxon>Phialocephala fortinii species complex</taxon>
    </lineage>
</organism>
<dbReference type="SUPFAM" id="SSF103473">
    <property type="entry name" value="MFS general substrate transporter"/>
    <property type="match status" value="1"/>
</dbReference>
<dbReference type="PROSITE" id="PS50850">
    <property type="entry name" value="MFS"/>
    <property type="match status" value="1"/>
</dbReference>
<reference evidence="8 9" key="1">
    <citation type="submission" date="2016-03" db="EMBL/GenBank/DDBJ databases">
        <authorList>
            <person name="Ploux O."/>
        </authorList>
    </citation>
    <scope>NUCLEOTIDE SEQUENCE [LARGE SCALE GENOMIC DNA]</scope>
    <source>
        <strain evidence="8 9">UAMH 11012</strain>
    </source>
</reference>
<dbReference type="Proteomes" id="UP000184330">
    <property type="component" value="Unassembled WGS sequence"/>
</dbReference>
<dbReference type="PANTHER" id="PTHR23502:SF49">
    <property type="entry name" value="MAJOR FACILITATOR SUPERFAMILY (MFS) PROFILE DOMAIN-CONTAINING PROTEIN"/>
    <property type="match status" value="1"/>
</dbReference>
<dbReference type="InterPro" id="IPR036259">
    <property type="entry name" value="MFS_trans_sf"/>
</dbReference>
<evidence type="ECO:0000313" key="9">
    <source>
        <dbReference type="Proteomes" id="UP000184330"/>
    </source>
</evidence>
<feature type="transmembrane region" description="Helical" evidence="6">
    <location>
        <begin position="208"/>
        <end position="234"/>
    </location>
</feature>
<evidence type="ECO:0000256" key="1">
    <source>
        <dbReference type="ARBA" id="ARBA00004141"/>
    </source>
</evidence>
<dbReference type="Pfam" id="PF07690">
    <property type="entry name" value="MFS_1"/>
    <property type="match status" value="1"/>
</dbReference>
<proteinExistence type="predicted"/>
<feature type="transmembrane region" description="Helical" evidence="6">
    <location>
        <begin position="85"/>
        <end position="104"/>
    </location>
</feature>
<dbReference type="EMBL" id="FJOG01000002">
    <property type="protein sequence ID" value="CZR52406.1"/>
    <property type="molecule type" value="Genomic_DNA"/>
</dbReference>
<dbReference type="InterPro" id="IPR020846">
    <property type="entry name" value="MFS_dom"/>
</dbReference>
<dbReference type="InterPro" id="IPR011701">
    <property type="entry name" value="MFS"/>
</dbReference>
<keyword evidence="2 6" id="KW-0812">Transmembrane</keyword>
<feature type="transmembrane region" description="Helical" evidence="6">
    <location>
        <begin position="281"/>
        <end position="300"/>
    </location>
</feature>
<dbReference type="GO" id="GO:0005886">
    <property type="term" value="C:plasma membrane"/>
    <property type="evidence" value="ECO:0007669"/>
    <property type="project" value="TreeGrafter"/>
</dbReference>
<dbReference type="FunFam" id="1.20.1250.20:FF:000011">
    <property type="entry name" value="MFS multidrug transporter, putative"/>
    <property type="match status" value="1"/>
</dbReference>
<evidence type="ECO:0000259" key="7">
    <source>
        <dbReference type="PROSITE" id="PS50850"/>
    </source>
</evidence>
<dbReference type="GO" id="GO:0022857">
    <property type="term" value="F:transmembrane transporter activity"/>
    <property type="evidence" value="ECO:0007669"/>
    <property type="project" value="InterPro"/>
</dbReference>
<dbReference type="STRING" id="576137.A0A1L7WI07"/>
<evidence type="ECO:0000256" key="5">
    <source>
        <dbReference type="SAM" id="MobiDB-lite"/>
    </source>
</evidence>
<dbReference type="CDD" id="cd17323">
    <property type="entry name" value="MFS_Tpo1_MDR_like"/>
    <property type="match status" value="1"/>
</dbReference>
<protein>
    <submittedName>
        <fullName evidence="8">Related to MFS multidrug transporter</fullName>
    </submittedName>
</protein>
<feature type="transmembrane region" description="Helical" evidence="6">
    <location>
        <begin position="439"/>
        <end position="461"/>
    </location>
</feature>
<sequence length="490" mass="53731">MERNLHPIDSRYESHEPDDPGNWPDNIVTWHGEKDPNNPMNWPIGKKIGLTILLGITTMGVSFASSSLSPTFNQVAEEFGVSTEIATLSLSLYVLGFAFGPLMFAPISEFYGRKVAFLPAYFIFGIFLISVATAENLQTIMICRFFAGLMASAPISDTAGALADLWNDHDRALAVVGYSVAVIGGPTVGPLIGSAITESYLGWRWTEYITAIMIFLIFAIDGFFLPETYAPVLLQRKAKHLRYETGNWALHAREDEEELTGKSIIEKHISRPLMMLVSEPIILCLAIYNSFVNGLLYLLFEAFPIEYEEVRGWTSVQGSLVFLAVLIGVVISGGIQASYQPFFWKKLDRAHEKGLKNDPEARLPPMMLGAVLFAASLFWVGGGAAKDKSPAIGIVGAGCIGAGFILIFQNVVNYLIDALAGAGFPLFATPMFHNLGVNWASYLLGFIAVALIPIPVLFYIFGPRLRAMSRYNPDKRKASQGSGKKGEHNV</sequence>
<feature type="domain" description="Major facilitator superfamily (MFS) profile" evidence="7">
    <location>
        <begin position="48"/>
        <end position="490"/>
    </location>
</feature>
<evidence type="ECO:0000256" key="6">
    <source>
        <dbReference type="SAM" id="Phobius"/>
    </source>
</evidence>
<feature type="transmembrane region" description="Helical" evidence="6">
    <location>
        <begin position="391"/>
        <end position="408"/>
    </location>
</feature>
<evidence type="ECO:0000313" key="8">
    <source>
        <dbReference type="EMBL" id="CZR52406.1"/>
    </source>
</evidence>
<dbReference type="AlphaFoldDB" id="A0A1L7WI07"/>
<feature type="transmembrane region" description="Helical" evidence="6">
    <location>
        <begin position="48"/>
        <end position="65"/>
    </location>
</feature>
<evidence type="ECO:0000256" key="4">
    <source>
        <dbReference type="ARBA" id="ARBA00023136"/>
    </source>
</evidence>
<dbReference type="Gene3D" id="1.20.1250.20">
    <property type="entry name" value="MFS general substrate transporter like domains"/>
    <property type="match status" value="1"/>
</dbReference>
<evidence type="ECO:0000256" key="3">
    <source>
        <dbReference type="ARBA" id="ARBA00022989"/>
    </source>
</evidence>
<dbReference type="OrthoDB" id="9986881at2759"/>
<keyword evidence="9" id="KW-1185">Reference proteome</keyword>
<keyword evidence="4 6" id="KW-0472">Membrane</keyword>